<feature type="domain" description="HTH cro/C1-type" evidence="3">
    <location>
        <begin position="42"/>
        <end position="96"/>
    </location>
</feature>
<sequence>MLNASTVVRQGEQVDRHSEQASSGEPSAGLARPPLARIAAAIRAERTRAGLSLTELARRAGLAKSTLSQLEAGTGNPSVETLWALSVALDVPFSRLVDPPRPRSRVLRRGEGVAVPAEQAHYVATLLSACPPGARRDLYTVHVEPGTPRVSEPHSPGTYEHAVLASGRVRIGASDDPVELEPGDCVSYPGDVPHLCEALEPGSSLVLLMEHR</sequence>
<dbReference type="SMART" id="SM00530">
    <property type="entry name" value="HTH_XRE"/>
    <property type="match status" value="1"/>
</dbReference>
<feature type="region of interest" description="Disordered" evidence="2">
    <location>
        <begin position="1"/>
        <end position="30"/>
    </location>
</feature>
<dbReference type="PANTHER" id="PTHR46797">
    <property type="entry name" value="HTH-TYPE TRANSCRIPTIONAL REGULATOR"/>
    <property type="match status" value="1"/>
</dbReference>
<dbReference type="SUPFAM" id="SSF47413">
    <property type="entry name" value="lambda repressor-like DNA-binding domains"/>
    <property type="match status" value="1"/>
</dbReference>
<dbReference type="InterPro" id="IPR001387">
    <property type="entry name" value="Cro/C1-type_HTH"/>
</dbReference>
<gene>
    <name evidence="4" type="ORF">JW613_31675</name>
</gene>
<reference evidence="4 5" key="1">
    <citation type="submission" date="2021-02" db="EMBL/GenBank/DDBJ databases">
        <title>Streptomyces spirodelae sp. nov., isolated from duckweed.</title>
        <authorList>
            <person name="Saimee Y."/>
            <person name="Duangmal K."/>
        </authorList>
    </citation>
    <scope>NUCLEOTIDE SEQUENCE [LARGE SCALE GENOMIC DNA]</scope>
    <source>
        <strain evidence="4 5">DSM 42105</strain>
    </source>
</reference>
<dbReference type="CDD" id="cd00093">
    <property type="entry name" value="HTH_XRE"/>
    <property type="match status" value="1"/>
</dbReference>
<dbReference type="SUPFAM" id="SSF51182">
    <property type="entry name" value="RmlC-like cupins"/>
    <property type="match status" value="1"/>
</dbReference>
<evidence type="ECO:0000259" key="3">
    <source>
        <dbReference type="PROSITE" id="PS50943"/>
    </source>
</evidence>
<evidence type="ECO:0000256" key="1">
    <source>
        <dbReference type="ARBA" id="ARBA00023125"/>
    </source>
</evidence>
<name>A0ABS3Y564_9ACTN</name>
<organism evidence="4 5">
    <name type="scientific">Streptomyces smyrnaeus</name>
    <dbReference type="NCBI Taxonomy" id="1387713"/>
    <lineage>
        <taxon>Bacteria</taxon>
        <taxon>Bacillati</taxon>
        <taxon>Actinomycetota</taxon>
        <taxon>Actinomycetes</taxon>
        <taxon>Kitasatosporales</taxon>
        <taxon>Streptomycetaceae</taxon>
        <taxon>Streptomyces</taxon>
    </lineage>
</organism>
<dbReference type="InterPro" id="IPR014710">
    <property type="entry name" value="RmlC-like_jellyroll"/>
</dbReference>
<dbReference type="PROSITE" id="PS50943">
    <property type="entry name" value="HTH_CROC1"/>
    <property type="match status" value="1"/>
</dbReference>
<evidence type="ECO:0000313" key="5">
    <source>
        <dbReference type="Proteomes" id="UP000721954"/>
    </source>
</evidence>
<dbReference type="InterPro" id="IPR050807">
    <property type="entry name" value="TransReg_Diox_bact_type"/>
</dbReference>
<dbReference type="InterPro" id="IPR010982">
    <property type="entry name" value="Lambda_DNA-bd_dom_sf"/>
</dbReference>
<dbReference type="Gene3D" id="1.10.260.40">
    <property type="entry name" value="lambda repressor-like DNA-binding domains"/>
    <property type="match status" value="1"/>
</dbReference>
<keyword evidence="1" id="KW-0238">DNA-binding</keyword>
<proteinExistence type="predicted"/>
<protein>
    <submittedName>
        <fullName evidence="4">Helix-turn-helix transcriptional regulator</fullName>
    </submittedName>
</protein>
<evidence type="ECO:0000313" key="4">
    <source>
        <dbReference type="EMBL" id="MBO8202802.1"/>
    </source>
</evidence>
<dbReference type="EMBL" id="JAFFZM010000028">
    <property type="protein sequence ID" value="MBO8202802.1"/>
    <property type="molecule type" value="Genomic_DNA"/>
</dbReference>
<dbReference type="Gene3D" id="2.60.120.10">
    <property type="entry name" value="Jelly Rolls"/>
    <property type="match status" value="1"/>
</dbReference>
<keyword evidence="5" id="KW-1185">Reference proteome</keyword>
<dbReference type="Proteomes" id="UP000721954">
    <property type="component" value="Unassembled WGS sequence"/>
</dbReference>
<accession>A0ABS3Y564</accession>
<dbReference type="CDD" id="cd02209">
    <property type="entry name" value="cupin_XRE_C"/>
    <property type="match status" value="1"/>
</dbReference>
<evidence type="ECO:0000256" key="2">
    <source>
        <dbReference type="SAM" id="MobiDB-lite"/>
    </source>
</evidence>
<comment type="caution">
    <text evidence="4">The sequence shown here is derived from an EMBL/GenBank/DDBJ whole genome shotgun (WGS) entry which is preliminary data.</text>
</comment>
<dbReference type="InterPro" id="IPR013096">
    <property type="entry name" value="Cupin_2"/>
</dbReference>
<dbReference type="Pfam" id="PF07883">
    <property type="entry name" value="Cupin_2"/>
    <property type="match status" value="1"/>
</dbReference>
<dbReference type="InterPro" id="IPR011051">
    <property type="entry name" value="RmlC_Cupin_sf"/>
</dbReference>
<dbReference type="Pfam" id="PF01381">
    <property type="entry name" value="HTH_3"/>
    <property type="match status" value="1"/>
</dbReference>
<dbReference type="PANTHER" id="PTHR46797:SF1">
    <property type="entry name" value="METHYLPHOSPHONATE SYNTHASE"/>
    <property type="match status" value="1"/>
</dbReference>